<name>A0A1I3SV64_9SPHI</name>
<dbReference type="AlphaFoldDB" id="A0A1I3SV64"/>
<gene>
    <name evidence="1" type="ORF">SAMN05444682_111198</name>
</gene>
<accession>A0A1I3SV64</accession>
<evidence type="ECO:0000313" key="2">
    <source>
        <dbReference type="Proteomes" id="UP000198670"/>
    </source>
</evidence>
<dbReference type="Proteomes" id="UP000198670">
    <property type="component" value="Unassembled WGS sequence"/>
</dbReference>
<keyword evidence="2" id="KW-1185">Reference proteome</keyword>
<reference evidence="1 2" key="1">
    <citation type="submission" date="2016-10" db="EMBL/GenBank/DDBJ databases">
        <authorList>
            <person name="de Groot N.N."/>
        </authorList>
    </citation>
    <scope>NUCLEOTIDE SEQUENCE [LARGE SCALE GENOMIC DNA]</scope>
    <source>
        <strain evidence="1 2">RK1</strain>
    </source>
</reference>
<protein>
    <submittedName>
        <fullName evidence="1">Uncharacterized protein</fullName>
    </submittedName>
</protein>
<proteinExistence type="predicted"/>
<organism evidence="1 2">
    <name type="scientific">Parapedobacter indicus</name>
    <dbReference type="NCBI Taxonomy" id="1477437"/>
    <lineage>
        <taxon>Bacteria</taxon>
        <taxon>Pseudomonadati</taxon>
        <taxon>Bacteroidota</taxon>
        <taxon>Sphingobacteriia</taxon>
        <taxon>Sphingobacteriales</taxon>
        <taxon>Sphingobacteriaceae</taxon>
        <taxon>Parapedobacter</taxon>
    </lineage>
</organism>
<evidence type="ECO:0000313" key="1">
    <source>
        <dbReference type="EMBL" id="SFJ62685.1"/>
    </source>
</evidence>
<sequence length="36" mass="4038">MRLLFKPHNGLGNISSIKRNACCSLMYFIGLAKLVK</sequence>
<dbReference type="EMBL" id="FOQO01000011">
    <property type="protein sequence ID" value="SFJ62685.1"/>
    <property type="molecule type" value="Genomic_DNA"/>
</dbReference>